<accession>A0A421B6K9</accession>
<dbReference type="NCBIfam" id="TIGR01764">
    <property type="entry name" value="excise"/>
    <property type="match status" value="1"/>
</dbReference>
<dbReference type="GO" id="GO:0003677">
    <property type="term" value="F:DNA binding"/>
    <property type="evidence" value="ECO:0007669"/>
    <property type="project" value="InterPro"/>
</dbReference>
<name>A0A421B6K9_9PSEU</name>
<proteinExistence type="predicted"/>
<protein>
    <submittedName>
        <fullName evidence="2">Excisionase family DNA binding protein</fullName>
    </submittedName>
</protein>
<dbReference type="Pfam" id="PF12728">
    <property type="entry name" value="HTH_17"/>
    <property type="match status" value="1"/>
</dbReference>
<dbReference type="RefSeq" id="WP_121390902.1">
    <property type="nucleotide sequence ID" value="NZ_RCDD01000001.1"/>
</dbReference>
<sequence>MTTEFTPTVVPLRHLYTVSDAMQLLSIGRTALYELIRSGRLRTVTQGKSRRIPAAALNDYVQLLISESEATLDQAA</sequence>
<comment type="caution">
    <text evidence="2">The sequence shown here is derived from an EMBL/GenBank/DDBJ whole genome shotgun (WGS) entry which is preliminary data.</text>
</comment>
<dbReference type="OrthoDB" id="9806039at2"/>
<reference evidence="2 3" key="1">
    <citation type="submission" date="2018-10" db="EMBL/GenBank/DDBJ databases">
        <title>Genomic Encyclopedia of Archaeal and Bacterial Type Strains, Phase II (KMG-II): from individual species to whole genera.</title>
        <authorList>
            <person name="Goeker M."/>
        </authorList>
    </citation>
    <scope>NUCLEOTIDE SEQUENCE [LARGE SCALE GENOMIC DNA]</scope>
    <source>
        <strain evidence="2 3">DSM 45657</strain>
    </source>
</reference>
<evidence type="ECO:0000313" key="2">
    <source>
        <dbReference type="EMBL" id="RLK59928.1"/>
    </source>
</evidence>
<evidence type="ECO:0000313" key="3">
    <source>
        <dbReference type="Proteomes" id="UP000282454"/>
    </source>
</evidence>
<dbReference type="Proteomes" id="UP000282454">
    <property type="component" value="Unassembled WGS sequence"/>
</dbReference>
<dbReference type="EMBL" id="RCDD01000001">
    <property type="protein sequence ID" value="RLK59928.1"/>
    <property type="molecule type" value="Genomic_DNA"/>
</dbReference>
<gene>
    <name evidence="2" type="ORF">CLV68_0418</name>
</gene>
<dbReference type="AlphaFoldDB" id="A0A421B6K9"/>
<evidence type="ECO:0000259" key="1">
    <source>
        <dbReference type="Pfam" id="PF12728"/>
    </source>
</evidence>
<dbReference type="InterPro" id="IPR010093">
    <property type="entry name" value="SinI_DNA-bd"/>
</dbReference>
<keyword evidence="3" id="KW-1185">Reference proteome</keyword>
<organism evidence="2 3">
    <name type="scientific">Actinokineospora cianjurensis</name>
    <dbReference type="NCBI Taxonomy" id="585224"/>
    <lineage>
        <taxon>Bacteria</taxon>
        <taxon>Bacillati</taxon>
        <taxon>Actinomycetota</taxon>
        <taxon>Actinomycetes</taxon>
        <taxon>Pseudonocardiales</taxon>
        <taxon>Pseudonocardiaceae</taxon>
        <taxon>Actinokineospora</taxon>
    </lineage>
</organism>
<dbReference type="InterPro" id="IPR041657">
    <property type="entry name" value="HTH_17"/>
</dbReference>
<feature type="domain" description="Helix-turn-helix" evidence="1">
    <location>
        <begin position="15"/>
        <end position="62"/>
    </location>
</feature>